<dbReference type="Proteomes" id="UP000245252">
    <property type="component" value="Unassembled WGS sequence"/>
</dbReference>
<keyword evidence="2" id="KW-1185">Reference proteome</keyword>
<accession>A0A2U2DST1</accession>
<sequence>MEGALIADWINDWSRSVAAKLAEADLPGATLALGNMIRYSETTLELQDAHALFLGAMPYLLGRDVKDISVAITPLRNAAIRAGPNDIARANLID</sequence>
<dbReference type="AlphaFoldDB" id="A0A2U2DST1"/>
<gene>
    <name evidence="1" type="ORF">DEM27_08205</name>
</gene>
<organism evidence="1 2">
    <name type="scientific">Metarhizobium album</name>
    <dbReference type="NCBI Taxonomy" id="2182425"/>
    <lineage>
        <taxon>Bacteria</taxon>
        <taxon>Pseudomonadati</taxon>
        <taxon>Pseudomonadota</taxon>
        <taxon>Alphaproteobacteria</taxon>
        <taxon>Hyphomicrobiales</taxon>
        <taxon>Rhizobiaceae</taxon>
        <taxon>Metarhizobium</taxon>
    </lineage>
</organism>
<name>A0A2U2DST1_9HYPH</name>
<reference evidence="1 2" key="1">
    <citation type="submission" date="2018-05" db="EMBL/GenBank/DDBJ databases">
        <title>The draft genome of strain NS-104.</title>
        <authorList>
            <person name="Hang P."/>
            <person name="Jiang J."/>
        </authorList>
    </citation>
    <scope>NUCLEOTIDE SEQUENCE [LARGE SCALE GENOMIC DNA]</scope>
    <source>
        <strain evidence="1 2">NS-104</strain>
    </source>
</reference>
<protein>
    <submittedName>
        <fullName evidence="1">Uncharacterized protein</fullName>
    </submittedName>
</protein>
<evidence type="ECO:0000313" key="2">
    <source>
        <dbReference type="Proteomes" id="UP000245252"/>
    </source>
</evidence>
<comment type="caution">
    <text evidence="1">The sequence shown here is derived from an EMBL/GenBank/DDBJ whole genome shotgun (WGS) entry which is preliminary data.</text>
</comment>
<evidence type="ECO:0000313" key="1">
    <source>
        <dbReference type="EMBL" id="PWE56373.1"/>
    </source>
</evidence>
<proteinExistence type="predicted"/>
<dbReference type="EMBL" id="QFBC01000003">
    <property type="protein sequence ID" value="PWE56373.1"/>
    <property type="molecule type" value="Genomic_DNA"/>
</dbReference>